<evidence type="ECO:0000313" key="2">
    <source>
        <dbReference type="Proteomes" id="UP000475117"/>
    </source>
</evidence>
<dbReference type="PROSITE" id="PS51257">
    <property type="entry name" value="PROKAR_LIPOPROTEIN"/>
    <property type="match status" value="1"/>
</dbReference>
<dbReference type="KEGG" id="soa:G3M56_012095"/>
<name>A0A6B3LFU3_9BACT</name>
<dbReference type="EMBL" id="CP066776">
    <property type="protein sequence ID" value="QQL44616.1"/>
    <property type="molecule type" value="Genomic_DNA"/>
</dbReference>
<evidence type="ECO:0008006" key="3">
    <source>
        <dbReference type="Google" id="ProtNLM"/>
    </source>
</evidence>
<proteinExistence type="predicted"/>
<gene>
    <name evidence="1" type="ORF">G3M56_012095</name>
</gene>
<keyword evidence="2" id="KW-1185">Reference proteome</keyword>
<dbReference type="Proteomes" id="UP000475117">
    <property type="component" value="Chromosome"/>
</dbReference>
<dbReference type="AlphaFoldDB" id="A0A6B3LFU3"/>
<protein>
    <recommendedName>
        <fullName evidence="3">Lipoprotein</fullName>
    </recommendedName>
</protein>
<dbReference type="RefSeq" id="WP_164365745.1">
    <property type="nucleotide sequence ID" value="NZ_CP066776.1"/>
</dbReference>
<reference evidence="1 2" key="1">
    <citation type="submission" date="2020-12" db="EMBL/GenBank/DDBJ databases">
        <title>Sulforoseuscoccus oceanibium gen. nov., sp. nov., a representative of the phylum Verrucomicrobia with special cytoplasmic membrane, and proposal of Sulforoseuscoccusaceae fam. nov.</title>
        <authorList>
            <person name="Xi F."/>
        </authorList>
    </citation>
    <scope>NUCLEOTIDE SEQUENCE [LARGE SCALE GENOMIC DNA]</scope>
    <source>
        <strain evidence="1 2">T37</strain>
    </source>
</reference>
<organism evidence="1 2">
    <name type="scientific">Sulfuriroseicoccus oceanibius</name>
    <dbReference type="NCBI Taxonomy" id="2707525"/>
    <lineage>
        <taxon>Bacteria</taxon>
        <taxon>Pseudomonadati</taxon>
        <taxon>Verrucomicrobiota</taxon>
        <taxon>Verrucomicrobiia</taxon>
        <taxon>Verrucomicrobiales</taxon>
        <taxon>Verrucomicrobiaceae</taxon>
        <taxon>Sulfuriroseicoccus</taxon>
    </lineage>
</organism>
<accession>A0A6B3LFU3</accession>
<evidence type="ECO:0000313" key="1">
    <source>
        <dbReference type="EMBL" id="QQL44616.1"/>
    </source>
</evidence>
<sequence>MKILIGIFCVSALSLLILACSDPPRARILEVRTELDSALKLTARPSGAAFGGTIGDDTIETDREYAMWTIPSAESDPESLFERLKSELPDILSEEGAEVVSSSHGVGGGFIPESQEEGAYTSTHSIVYFYGGGTGFIDCFFVRCQSTKESARIGMNHIFIPKLSR</sequence>